<feature type="region of interest" description="Disordered" evidence="2">
    <location>
        <begin position="22"/>
        <end position="72"/>
    </location>
</feature>
<evidence type="ECO:0000256" key="1">
    <source>
        <dbReference type="SAM" id="Coils"/>
    </source>
</evidence>
<evidence type="ECO:0000313" key="4">
    <source>
        <dbReference type="Proteomes" id="UP000310421"/>
    </source>
</evidence>
<feature type="coiled-coil region" evidence="1">
    <location>
        <begin position="102"/>
        <end position="136"/>
    </location>
</feature>
<dbReference type="Proteomes" id="UP000310421">
    <property type="component" value="Unassembled WGS sequence"/>
</dbReference>
<organism evidence="3 4">
    <name type="scientific">Aureobasidium pullulans</name>
    <name type="common">Black yeast</name>
    <name type="synonym">Pullularia pullulans</name>
    <dbReference type="NCBI Taxonomy" id="5580"/>
    <lineage>
        <taxon>Eukaryota</taxon>
        <taxon>Fungi</taxon>
        <taxon>Dikarya</taxon>
        <taxon>Ascomycota</taxon>
        <taxon>Pezizomycotina</taxon>
        <taxon>Dothideomycetes</taxon>
        <taxon>Dothideomycetidae</taxon>
        <taxon>Dothideales</taxon>
        <taxon>Saccotheciaceae</taxon>
        <taxon>Aureobasidium</taxon>
    </lineage>
</organism>
<feature type="compositionally biased region" description="Basic and acidic residues" evidence="2">
    <location>
        <begin position="172"/>
        <end position="182"/>
    </location>
</feature>
<proteinExistence type="predicted"/>
<feature type="region of interest" description="Disordered" evidence="2">
    <location>
        <begin position="144"/>
        <end position="208"/>
    </location>
</feature>
<gene>
    <name evidence="3" type="ORF">D6D20_02623</name>
</gene>
<feature type="compositionally biased region" description="Polar residues" evidence="2">
    <location>
        <begin position="36"/>
        <end position="53"/>
    </location>
</feature>
<evidence type="ECO:0000256" key="2">
    <source>
        <dbReference type="SAM" id="MobiDB-lite"/>
    </source>
</evidence>
<name>A0A4S8ZFU5_AURPU</name>
<accession>A0A4S8ZFU5</accession>
<comment type="caution">
    <text evidence="3">The sequence shown here is derived from an EMBL/GenBank/DDBJ whole genome shotgun (WGS) entry which is preliminary data.</text>
</comment>
<feature type="compositionally biased region" description="Basic and acidic residues" evidence="2">
    <location>
        <begin position="197"/>
        <end position="208"/>
    </location>
</feature>
<dbReference type="EMBL" id="QZAN01000018">
    <property type="protein sequence ID" value="THW64689.1"/>
    <property type="molecule type" value="Genomic_DNA"/>
</dbReference>
<dbReference type="AlphaFoldDB" id="A0A4S8ZFU5"/>
<protein>
    <recommendedName>
        <fullName evidence="5">Phosphagen kinase N-terminal domain-containing protein</fullName>
    </recommendedName>
</protein>
<keyword evidence="1" id="KW-0175">Coiled coil</keyword>
<feature type="compositionally biased region" description="Gly residues" evidence="2">
    <location>
        <begin position="184"/>
        <end position="196"/>
    </location>
</feature>
<sequence length="575" mass="65867">MRQESCVKQTFSIRHSLRRKCCRGQITMPPKKRTSDASAPTPQAKTRKSNSGATLPDAASKTTTIAETSTTADAATTATLEAFERRLNEKLSAFHNTSAQHANKLERVHTKLEDAIARLEDKFKAQTDELKSIIQTLTSKGLESVADPFPDAARDNSVEILGDGNNNSNNENNDHDNDKSGDGSEYGSGEMLGGDGKPLKDDELSDEKLRDDPHTFIVMCVPLFEYEERYKKEHKTNFRHPSQDDMPKEEWYRLCDAQDERKANVRREWADTHNSRQCACFNPSNEKNRWFMTRKGKYRMVEAETREIPHRDAEAFGLSVYTDNRGYSYQEIIENDLLEFSKINNKRDGKTEELWSIMEGLTLWINKDNADDIAFTWANLEDGARWNKTTITMGYAFLAVLNRIDREGEFKADSKYKNLSLMLALWYKFAWNYDANITDEFDEDTDYGEEKEGDDHLTKYQHVFNLTWPRYLLAMAQQYDVPIAGVTEIEETVKKDLESIKGLKLPKKRVDRFKFKDILANFKFDYGSVMGGHHYDVTRMTKAARIESSYDGKDPLSAEDIDALKKGGRIGFGYS</sequence>
<evidence type="ECO:0008006" key="5">
    <source>
        <dbReference type="Google" id="ProtNLM"/>
    </source>
</evidence>
<reference evidence="3 4" key="1">
    <citation type="submission" date="2018-10" db="EMBL/GenBank/DDBJ databases">
        <title>Fifty Aureobasidium pullulans genomes reveal a recombining polyextremotolerant generalist.</title>
        <authorList>
            <person name="Gostincar C."/>
            <person name="Turk M."/>
            <person name="Zajc J."/>
            <person name="Gunde-Cimerman N."/>
        </authorList>
    </citation>
    <scope>NUCLEOTIDE SEQUENCE [LARGE SCALE GENOMIC DNA]</scope>
    <source>
        <strain evidence="3 4">EXF-10751</strain>
    </source>
</reference>
<evidence type="ECO:0000313" key="3">
    <source>
        <dbReference type="EMBL" id="THW64689.1"/>
    </source>
</evidence>
<feature type="compositionally biased region" description="Low complexity" evidence="2">
    <location>
        <begin position="58"/>
        <end position="72"/>
    </location>
</feature>